<proteinExistence type="predicted"/>
<dbReference type="EMBL" id="HBUF01016952">
    <property type="protein sequence ID" value="CAG6610054.1"/>
    <property type="molecule type" value="Transcribed_RNA"/>
</dbReference>
<reference evidence="1" key="1">
    <citation type="submission" date="2021-05" db="EMBL/GenBank/DDBJ databases">
        <authorList>
            <person name="Alioto T."/>
            <person name="Alioto T."/>
            <person name="Gomez Garrido J."/>
        </authorList>
    </citation>
    <scope>NUCLEOTIDE SEQUENCE</scope>
</reference>
<sequence>MIPRNNFEQFTLGEIITRLLILFGIHQLRSIRIIFSWSDSIVYTVNNNLFILTLFKRVIVNARDVCPVYGVVGHNILQCFVQSLSHLSFIFACKHTTSYAWYCNQGRNFFFLSFIISMVQERCHSPVYHTIVFILINIGSC</sequence>
<organism evidence="1">
    <name type="scientific">Cacopsylla melanoneura</name>
    <dbReference type="NCBI Taxonomy" id="428564"/>
    <lineage>
        <taxon>Eukaryota</taxon>
        <taxon>Metazoa</taxon>
        <taxon>Ecdysozoa</taxon>
        <taxon>Arthropoda</taxon>
        <taxon>Hexapoda</taxon>
        <taxon>Insecta</taxon>
        <taxon>Pterygota</taxon>
        <taxon>Neoptera</taxon>
        <taxon>Paraneoptera</taxon>
        <taxon>Hemiptera</taxon>
        <taxon>Sternorrhyncha</taxon>
        <taxon>Psylloidea</taxon>
        <taxon>Psyllidae</taxon>
        <taxon>Psyllinae</taxon>
        <taxon>Cacopsylla</taxon>
    </lineage>
</organism>
<dbReference type="EMBL" id="HBUF01512495">
    <property type="protein sequence ID" value="CAG6747027.1"/>
    <property type="molecule type" value="Transcribed_RNA"/>
</dbReference>
<accession>A0A8D8LH59</accession>
<evidence type="ECO:0000313" key="1">
    <source>
        <dbReference type="EMBL" id="CAG6610054.1"/>
    </source>
</evidence>
<protein>
    <submittedName>
        <fullName evidence="1">Uncharacterized protein</fullName>
    </submittedName>
</protein>
<name>A0A8D8LH59_9HEMI</name>
<dbReference type="AlphaFoldDB" id="A0A8D8LH59"/>